<dbReference type="OrthoDB" id="10582881at2759"/>
<accession>A0A812P2X0</accession>
<organism evidence="1 2">
    <name type="scientific">Symbiodinium pilosum</name>
    <name type="common">Dinoflagellate</name>
    <dbReference type="NCBI Taxonomy" id="2952"/>
    <lineage>
        <taxon>Eukaryota</taxon>
        <taxon>Sar</taxon>
        <taxon>Alveolata</taxon>
        <taxon>Dinophyceae</taxon>
        <taxon>Suessiales</taxon>
        <taxon>Symbiodiniaceae</taxon>
        <taxon>Symbiodinium</taxon>
    </lineage>
</organism>
<comment type="caution">
    <text evidence="1">The sequence shown here is derived from an EMBL/GenBank/DDBJ whole genome shotgun (WGS) entry which is preliminary data.</text>
</comment>
<dbReference type="Proteomes" id="UP000649617">
    <property type="component" value="Unassembled WGS sequence"/>
</dbReference>
<protein>
    <submittedName>
        <fullName evidence="1">Uncharacterized protein</fullName>
    </submittedName>
</protein>
<evidence type="ECO:0000313" key="1">
    <source>
        <dbReference type="EMBL" id="CAE7335164.1"/>
    </source>
</evidence>
<dbReference type="AlphaFoldDB" id="A0A812P2X0"/>
<proteinExistence type="predicted"/>
<reference evidence="1" key="1">
    <citation type="submission" date="2021-02" db="EMBL/GenBank/DDBJ databases">
        <authorList>
            <person name="Dougan E. K."/>
            <person name="Rhodes N."/>
            <person name="Thang M."/>
            <person name="Chan C."/>
        </authorList>
    </citation>
    <scope>NUCLEOTIDE SEQUENCE</scope>
</reference>
<sequence>MTSEPSALVVRALPRSASSTVLSPKKGRDTPDATQVALEELQQRLIEEVDQRSSGQQRLEQLLHALYQERQGAGNPVAEMNTGASWWDIAAGQLASLEDRMAGFAEKLKDLTSAHNALVIAADSRVAEDQRRERMEVQRLVEDRLTLRHTEELAALAKDQLRLQTTELQGLLQRWEDRFETLRVHVEAEATFRINGETQRRMDSEKLLSSLLGDLSDIQREFHLNTENVEAAQRASALRPAPLQVQAGSLRRGAGADASKELGVISLRPGNLPVAQPVRPVELRTSPAVYTVRPAVDRNAVDEVPLEQECKIGMLLQTGSGAYPTATRTSETSVGFRL</sequence>
<gene>
    <name evidence="1" type="ORF">SPIL2461_LOCUS7833</name>
</gene>
<keyword evidence="2" id="KW-1185">Reference proteome</keyword>
<evidence type="ECO:0000313" key="2">
    <source>
        <dbReference type="Proteomes" id="UP000649617"/>
    </source>
</evidence>
<dbReference type="EMBL" id="CAJNIZ010012536">
    <property type="protein sequence ID" value="CAE7335164.1"/>
    <property type="molecule type" value="Genomic_DNA"/>
</dbReference>
<name>A0A812P2X0_SYMPI</name>